<dbReference type="Pfam" id="PF12010">
    <property type="entry name" value="DUF3502"/>
    <property type="match status" value="1"/>
</dbReference>
<dbReference type="PANTHER" id="PTHR43649">
    <property type="entry name" value="ARABINOSE-BINDING PROTEIN-RELATED"/>
    <property type="match status" value="1"/>
</dbReference>
<dbReference type="SUPFAM" id="SSF53850">
    <property type="entry name" value="Periplasmic binding protein-like II"/>
    <property type="match status" value="1"/>
</dbReference>
<dbReference type="InterPro" id="IPR022627">
    <property type="entry name" value="DUF3502"/>
</dbReference>
<dbReference type="AlphaFoldDB" id="A0A2X0Q097"/>
<reference evidence="4" key="1">
    <citation type="submission" date="2018-04" db="EMBL/GenBank/DDBJ databases">
        <authorList>
            <person name="Illikoud N."/>
        </authorList>
    </citation>
    <scope>NUCLEOTIDE SEQUENCE [LARGE SCALE GENOMIC DNA]</scope>
</reference>
<proteinExistence type="predicted"/>
<evidence type="ECO:0000256" key="1">
    <source>
        <dbReference type="SAM" id="SignalP"/>
    </source>
</evidence>
<dbReference type="InterPro" id="IPR050490">
    <property type="entry name" value="Bact_solute-bd_prot1"/>
</dbReference>
<dbReference type="RefSeq" id="WP_232515086.1">
    <property type="nucleotide sequence ID" value="NZ_CP016841.1"/>
</dbReference>
<feature type="signal peptide" evidence="1">
    <location>
        <begin position="1"/>
        <end position="23"/>
    </location>
</feature>
<dbReference type="PROSITE" id="PS51257">
    <property type="entry name" value="PROKAR_LIPOPROTEIN"/>
    <property type="match status" value="1"/>
</dbReference>
<sequence>MMKKWSKVVATSLVTVLAVGALAGCGSLSGDKKAKTTDKGDTPTLLMYQIGDKPKNYDQLMEIANKRIEDKIGAKVNIQYIGWGDYEQKMSVIVSSGENYDIALAKNYVTNAQKGAYADLTKLLPEKAEAAYKMLDESYIKGNTIDGKMYAFPVNANIFSQQMLTFNKKFVDKYNLDISKVKTYADVEPLLETIKEKEPKVMPIAVGQGFRAEAGFDFALGNGLPFGVDLNGDTKKIINPFEEKGMMTAYQTLHDFYKAGYIAKDASTSNTEYPLDSSTWFARQETQGPFDYGDTILTQAAGQELVSKAISVPLKTTQAAQMASFVVSSGSKNIDKSVEFLGLLNSDPELLNGLVLGVEGEAWEKVGDDRSKLLEGYQPNMHMAAWNTANNKILYADETITDKQIEARDKSIEDAIESPILGFVFNTETVKNEISNLNNVMSQYLDGLNTGTLDPTVAVPEMNKKLETAGFSKVQKEMQKQYDAFMAEAK</sequence>
<dbReference type="EMBL" id="OUNC01000012">
    <property type="protein sequence ID" value="SPP28194.1"/>
    <property type="molecule type" value="Genomic_DNA"/>
</dbReference>
<dbReference type="PANTHER" id="PTHR43649:SF17">
    <property type="entry name" value="ABC TRANSPORTER SOLUTE BINDING PROTEIN-SUGAR TRANSPORT"/>
    <property type="match status" value="1"/>
</dbReference>
<feature type="chain" id="PRO_5038947109" description="DUF3502 domain-containing protein" evidence="1">
    <location>
        <begin position="24"/>
        <end position="490"/>
    </location>
</feature>
<dbReference type="InterPro" id="IPR006059">
    <property type="entry name" value="SBP"/>
</dbReference>
<dbReference type="Pfam" id="PF13416">
    <property type="entry name" value="SBP_bac_8"/>
    <property type="match status" value="1"/>
</dbReference>
<name>A0A2X0Q097_BROTH</name>
<evidence type="ECO:0000313" key="3">
    <source>
        <dbReference type="EMBL" id="SPP28194.1"/>
    </source>
</evidence>
<evidence type="ECO:0000313" key="4">
    <source>
        <dbReference type="Proteomes" id="UP000270190"/>
    </source>
</evidence>
<dbReference type="Proteomes" id="UP000270190">
    <property type="component" value="Unassembled WGS sequence"/>
</dbReference>
<evidence type="ECO:0000259" key="2">
    <source>
        <dbReference type="Pfam" id="PF12010"/>
    </source>
</evidence>
<organism evidence="3 4">
    <name type="scientific">Brochothrix thermosphacta</name>
    <name type="common">Microbacterium thermosphactum</name>
    <dbReference type="NCBI Taxonomy" id="2756"/>
    <lineage>
        <taxon>Bacteria</taxon>
        <taxon>Bacillati</taxon>
        <taxon>Bacillota</taxon>
        <taxon>Bacilli</taxon>
        <taxon>Bacillales</taxon>
        <taxon>Listeriaceae</taxon>
        <taxon>Brochothrix</taxon>
    </lineage>
</organism>
<dbReference type="Gene3D" id="3.40.190.10">
    <property type="entry name" value="Periplasmic binding protein-like II"/>
    <property type="match status" value="1"/>
</dbReference>
<feature type="domain" description="DUF3502" evidence="2">
    <location>
        <begin position="419"/>
        <end position="486"/>
    </location>
</feature>
<gene>
    <name evidence="3" type="ORF">BTBSAS_20064</name>
</gene>
<keyword evidence="1" id="KW-0732">Signal</keyword>
<protein>
    <recommendedName>
        <fullName evidence="2">DUF3502 domain-containing protein</fullName>
    </recommendedName>
</protein>
<accession>A0A2X0Q097</accession>